<dbReference type="AlphaFoldDB" id="A0A0K2SXC0"/>
<proteinExistence type="predicted"/>
<protein>
    <submittedName>
        <fullName evidence="1">Uncharacterized protein</fullName>
    </submittedName>
</protein>
<accession>A0A0K2SXC0</accession>
<organism evidence="1">
    <name type="scientific">Lepeophtheirus salmonis</name>
    <name type="common">Salmon louse</name>
    <name type="synonym">Caligus salmonis</name>
    <dbReference type="NCBI Taxonomy" id="72036"/>
    <lineage>
        <taxon>Eukaryota</taxon>
        <taxon>Metazoa</taxon>
        <taxon>Ecdysozoa</taxon>
        <taxon>Arthropoda</taxon>
        <taxon>Crustacea</taxon>
        <taxon>Multicrustacea</taxon>
        <taxon>Hexanauplia</taxon>
        <taxon>Copepoda</taxon>
        <taxon>Siphonostomatoida</taxon>
        <taxon>Caligidae</taxon>
        <taxon>Lepeophtheirus</taxon>
    </lineage>
</organism>
<name>A0A0K2SXC0_LEPSM</name>
<evidence type="ECO:0000313" key="1">
    <source>
        <dbReference type="EMBL" id="CDW17921.1"/>
    </source>
</evidence>
<sequence length="68" mass="8100">MLKGYRLLVFVLYSGDIILLNGRILHGANALHIKVYDSDFRSRKSLPLCSRIHKFFQIFYEIIVYFYL</sequence>
<dbReference type="EMBL" id="HACA01000560">
    <property type="protein sequence ID" value="CDW17921.1"/>
    <property type="molecule type" value="Transcribed_RNA"/>
</dbReference>
<reference evidence="1" key="1">
    <citation type="submission" date="2014-05" db="EMBL/GenBank/DDBJ databases">
        <authorList>
            <person name="Chronopoulou M."/>
        </authorList>
    </citation>
    <scope>NUCLEOTIDE SEQUENCE</scope>
    <source>
        <tissue evidence="1">Whole organism</tissue>
    </source>
</reference>